<organism evidence="2 3">
    <name type="scientific">Tupaia chinensis</name>
    <name type="common">Chinese tree shrew</name>
    <name type="synonym">Tupaia belangeri chinensis</name>
    <dbReference type="NCBI Taxonomy" id="246437"/>
    <lineage>
        <taxon>Eukaryota</taxon>
        <taxon>Metazoa</taxon>
        <taxon>Chordata</taxon>
        <taxon>Craniata</taxon>
        <taxon>Vertebrata</taxon>
        <taxon>Euteleostomi</taxon>
        <taxon>Mammalia</taxon>
        <taxon>Eutheria</taxon>
        <taxon>Euarchontoglires</taxon>
        <taxon>Scandentia</taxon>
        <taxon>Tupaiidae</taxon>
        <taxon>Tupaia</taxon>
    </lineage>
</organism>
<keyword evidence="3" id="KW-1185">Reference proteome</keyword>
<feature type="transmembrane region" description="Helical" evidence="1">
    <location>
        <begin position="169"/>
        <end position="187"/>
    </location>
</feature>
<keyword evidence="1" id="KW-0812">Transmembrane</keyword>
<dbReference type="STRING" id="246437.L9L7Y8"/>
<keyword evidence="1" id="KW-1133">Transmembrane helix</keyword>
<evidence type="ECO:0000256" key="1">
    <source>
        <dbReference type="SAM" id="Phobius"/>
    </source>
</evidence>
<reference evidence="3" key="2">
    <citation type="journal article" date="2013" name="Nat. Commun.">
        <title>Genome of the Chinese tree shrew.</title>
        <authorList>
            <person name="Fan Y."/>
            <person name="Huang Z.Y."/>
            <person name="Cao C.C."/>
            <person name="Chen C.S."/>
            <person name="Chen Y.X."/>
            <person name="Fan D.D."/>
            <person name="He J."/>
            <person name="Hou H.L."/>
            <person name="Hu L."/>
            <person name="Hu X.T."/>
            <person name="Jiang X.T."/>
            <person name="Lai R."/>
            <person name="Lang Y.S."/>
            <person name="Liang B."/>
            <person name="Liao S.G."/>
            <person name="Mu D."/>
            <person name="Ma Y.Y."/>
            <person name="Niu Y.Y."/>
            <person name="Sun X.Q."/>
            <person name="Xia J.Q."/>
            <person name="Xiao J."/>
            <person name="Xiong Z.Q."/>
            <person name="Xu L."/>
            <person name="Yang L."/>
            <person name="Zhang Y."/>
            <person name="Zhao W."/>
            <person name="Zhao X.D."/>
            <person name="Zheng Y.T."/>
            <person name="Zhou J.M."/>
            <person name="Zhu Y.B."/>
            <person name="Zhang G.J."/>
            <person name="Wang J."/>
            <person name="Yao Y.G."/>
        </authorList>
    </citation>
    <scope>NUCLEOTIDE SEQUENCE [LARGE SCALE GENOMIC DNA]</scope>
</reference>
<evidence type="ECO:0000313" key="3">
    <source>
        <dbReference type="Proteomes" id="UP000011518"/>
    </source>
</evidence>
<name>L9L7Y8_TUPCH</name>
<reference evidence="3" key="1">
    <citation type="submission" date="2012-07" db="EMBL/GenBank/DDBJ databases">
        <title>Genome of the Chinese tree shrew, a rising model animal genetically related to primates.</title>
        <authorList>
            <person name="Zhang G."/>
            <person name="Fan Y."/>
            <person name="Yao Y."/>
            <person name="Huang Z."/>
        </authorList>
    </citation>
    <scope>NUCLEOTIDE SEQUENCE [LARGE SCALE GENOMIC DNA]</scope>
</reference>
<keyword evidence="1" id="KW-0472">Membrane</keyword>
<dbReference type="EMBL" id="KB320485">
    <property type="protein sequence ID" value="ELW70774.1"/>
    <property type="molecule type" value="Genomic_DNA"/>
</dbReference>
<dbReference type="AlphaFoldDB" id="L9L7Y8"/>
<evidence type="ECO:0000313" key="2">
    <source>
        <dbReference type="EMBL" id="ELW70774.1"/>
    </source>
</evidence>
<protein>
    <submittedName>
        <fullName evidence="2">Protein inscuteable like protein</fullName>
    </submittedName>
</protein>
<dbReference type="Proteomes" id="UP000011518">
    <property type="component" value="Unassembled WGS sequence"/>
</dbReference>
<accession>L9L7Y8</accession>
<proteinExistence type="predicted"/>
<gene>
    <name evidence="2" type="ORF">TREES_T100011550</name>
</gene>
<sequence length="218" mass="24101">MFTKGQKHQDESICHLIHRPRNPQLRASSQKANYCSFLCSSELGVPQMISRTVRGQGQEGPVVRHQGPDRCGQALLQIGINMMALPGGRHLDSIPLPGQRNCCLDLSLYAVVKTLNSGLSTSLEDQGFISEREWAEDELPGQQETVAAMALACLYFLLDLFAFGSGTSVLWKVLVTAMALLGLNHGVQRRRSVCRPLSAQSQDWPSTIRVTFVFFRDA</sequence>
<dbReference type="InParanoid" id="L9L7Y8"/>